<dbReference type="InterPro" id="IPR056793">
    <property type="entry name" value="HSNSD_N"/>
</dbReference>
<evidence type="ECO:0000259" key="20">
    <source>
        <dbReference type="Pfam" id="PF12062"/>
    </source>
</evidence>
<dbReference type="Pfam" id="PF25119">
    <property type="entry name" value="HSNSD_N"/>
    <property type="match status" value="1"/>
</dbReference>
<feature type="domain" description="Heparan sulphate-N-deacetylase deacetylase" evidence="20">
    <location>
        <begin position="405"/>
        <end position="608"/>
    </location>
</feature>
<evidence type="ECO:0000256" key="18">
    <source>
        <dbReference type="PIRSR" id="PIRSR637359-3"/>
    </source>
</evidence>
<feature type="domain" description="Heparan sulfate-N-deacetylase N-terminal" evidence="21">
    <location>
        <begin position="82"/>
        <end position="227"/>
    </location>
</feature>
<evidence type="ECO:0000256" key="17">
    <source>
        <dbReference type="PIRSR" id="PIRSR637359-2"/>
    </source>
</evidence>
<dbReference type="GO" id="GO:0030210">
    <property type="term" value="P:heparin proteoglycan biosynthetic process"/>
    <property type="evidence" value="ECO:0007669"/>
    <property type="project" value="UniProtKB-UniPathway"/>
</dbReference>
<keyword evidence="8" id="KW-0378">Hydrolase</keyword>
<dbReference type="AlphaFoldDB" id="A0A0X3P618"/>
<keyword evidence="14" id="KW-0325">Glycoprotein</keyword>
<comment type="similarity">
    <text evidence="4">Belongs to the sulfotransferase 1 family. NDST subfamily.</text>
</comment>
<keyword evidence="15" id="KW-0511">Multifunctional enzyme</keyword>
<dbReference type="PANTHER" id="PTHR10605:SF56">
    <property type="entry name" value="BIFUNCTIONAL HEPARAN SULFATE N-DEACETYLASE_N-SULFOTRANSFERASE"/>
    <property type="match status" value="1"/>
</dbReference>
<comment type="subcellular location">
    <subcellularLocation>
        <location evidence="1">Golgi apparatus membrane</location>
        <topology evidence="1">Single-pass type II membrane protein</topology>
    </subcellularLocation>
</comment>
<feature type="binding site" evidence="17">
    <location>
        <position position="828"/>
    </location>
    <ligand>
        <name>3'-phosphoadenylyl sulfate</name>
        <dbReference type="ChEBI" id="CHEBI:58339"/>
    </ligand>
</feature>
<evidence type="ECO:0000256" key="13">
    <source>
        <dbReference type="ARBA" id="ARBA00023157"/>
    </source>
</evidence>
<dbReference type="InterPro" id="IPR000863">
    <property type="entry name" value="Sulfotransferase_dom"/>
</dbReference>
<dbReference type="InterPro" id="IPR021930">
    <property type="entry name" value="Heparan_SO4_deacetylase_dom"/>
</dbReference>
<evidence type="ECO:0000256" key="14">
    <source>
        <dbReference type="ARBA" id="ARBA00023180"/>
    </source>
</evidence>
<dbReference type="Pfam" id="PF00685">
    <property type="entry name" value="Sulfotransfer_1"/>
    <property type="match status" value="1"/>
</dbReference>
<evidence type="ECO:0000256" key="5">
    <source>
        <dbReference type="ARBA" id="ARBA00012979"/>
    </source>
</evidence>
<evidence type="ECO:0000313" key="22">
    <source>
        <dbReference type="EMBL" id="JAP46870.1"/>
    </source>
</evidence>
<feature type="active site" description="For sulfotransferase activity" evidence="16">
    <location>
        <position position="717"/>
    </location>
</feature>
<evidence type="ECO:0000256" key="1">
    <source>
        <dbReference type="ARBA" id="ARBA00004323"/>
    </source>
</evidence>
<evidence type="ECO:0000256" key="16">
    <source>
        <dbReference type="PIRSR" id="PIRSR637359-1"/>
    </source>
</evidence>
<proteinExistence type="inferred from homology"/>
<reference evidence="22" key="1">
    <citation type="submission" date="2016-01" db="EMBL/GenBank/DDBJ databases">
        <title>Reference transcriptome for the parasite Schistocephalus solidus: insights into the molecular evolution of parasitism.</title>
        <authorList>
            <person name="Hebert F.O."/>
            <person name="Grambauer S."/>
            <person name="Barber I."/>
            <person name="Landry C.R."/>
            <person name="Aubin-Horth N."/>
        </authorList>
    </citation>
    <scope>NUCLEOTIDE SEQUENCE</scope>
</reference>
<keyword evidence="9" id="KW-0735">Signal-anchor</keyword>
<evidence type="ECO:0000256" key="6">
    <source>
        <dbReference type="ARBA" id="ARBA00022679"/>
    </source>
</evidence>
<gene>
    <name evidence="22" type="primary">NDST3</name>
    <name evidence="22" type="ORF">TR147492</name>
</gene>
<dbReference type="PANTHER" id="PTHR10605">
    <property type="entry name" value="HEPARAN SULFATE SULFOTRANSFERASE"/>
    <property type="match status" value="1"/>
</dbReference>
<name>A0A0X3P618_SCHSO</name>
<evidence type="ECO:0000256" key="10">
    <source>
        <dbReference type="ARBA" id="ARBA00022989"/>
    </source>
</evidence>
<dbReference type="GO" id="GO:0015016">
    <property type="term" value="F:heparan sulfate N-sulfotransferase activity"/>
    <property type="evidence" value="ECO:0007669"/>
    <property type="project" value="UniProtKB-EC"/>
</dbReference>
<evidence type="ECO:0000256" key="12">
    <source>
        <dbReference type="ARBA" id="ARBA00023136"/>
    </source>
</evidence>
<evidence type="ECO:0000256" key="2">
    <source>
        <dbReference type="ARBA" id="ARBA00004841"/>
    </source>
</evidence>
<keyword evidence="6 22" id="KW-0808">Transferase</keyword>
<dbReference type="GO" id="GO:0000139">
    <property type="term" value="C:Golgi membrane"/>
    <property type="evidence" value="ECO:0007669"/>
    <property type="project" value="UniProtKB-SubCell"/>
</dbReference>
<keyword evidence="13 18" id="KW-1015">Disulfide bond</keyword>
<evidence type="ECO:0000256" key="11">
    <source>
        <dbReference type="ARBA" id="ARBA00023034"/>
    </source>
</evidence>
<evidence type="ECO:0000256" key="15">
    <source>
        <dbReference type="ARBA" id="ARBA00023268"/>
    </source>
</evidence>
<feature type="domain" description="Sulfotransferase" evidence="19">
    <location>
        <begin position="710"/>
        <end position="961"/>
    </location>
</feature>
<dbReference type="SUPFAM" id="SSF52540">
    <property type="entry name" value="P-loop containing nucleoside triphosphate hydrolases"/>
    <property type="match status" value="1"/>
</dbReference>
<keyword evidence="12" id="KW-0472">Membrane</keyword>
<feature type="disulfide bond" evidence="18">
    <location>
        <begin position="960"/>
        <end position="983"/>
    </location>
</feature>
<evidence type="ECO:0000259" key="19">
    <source>
        <dbReference type="Pfam" id="PF00685"/>
    </source>
</evidence>
<accession>A0A0X3P618</accession>
<evidence type="ECO:0000256" key="4">
    <source>
        <dbReference type="ARBA" id="ARBA00010420"/>
    </source>
</evidence>
<evidence type="ECO:0000259" key="21">
    <source>
        <dbReference type="Pfam" id="PF25119"/>
    </source>
</evidence>
<dbReference type="GO" id="GO:0016787">
    <property type="term" value="F:hydrolase activity"/>
    <property type="evidence" value="ECO:0007669"/>
    <property type="project" value="UniProtKB-KW"/>
</dbReference>
<dbReference type="InterPro" id="IPR027417">
    <property type="entry name" value="P-loop_NTPase"/>
</dbReference>
<protein>
    <recommendedName>
        <fullName evidence="5">[heparan sulfate]-glucosamine N-sulfotransferase</fullName>
        <ecNumber evidence="5">2.8.2.8</ecNumber>
    </recommendedName>
</protein>
<dbReference type="EMBL" id="GEEE01017523">
    <property type="protein sequence ID" value="JAP45702.1"/>
    <property type="molecule type" value="Transcribed_RNA"/>
</dbReference>
<evidence type="ECO:0000256" key="9">
    <source>
        <dbReference type="ARBA" id="ARBA00022968"/>
    </source>
</evidence>
<feature type="binding site" evidence="17">
    <location>
        <begin position="988"/>
        <end position="992"/>
    </location>
    <ligand>
        <name>3'-phosphoadenylyl sulfate</name>
        <dbReference type="ChEBI" id="CHEBI:58339"/>
    </ligand>
</feature>
<dbReference type="Gene3D" id="3.40.50.300">
    <property type="entry name" value="P-loop containing nucleotide triphosphate hydrolases"/>
    <property type="match status" value="1"/>
</dbReference>
<dbReference type="UniPathway" id="UPA00756"/>
<keyword evidence="11" id="KW-0333">Golgi apparatus</keyword>
<dbReference type="InterPro" id="IPR037359">
    <property type="entry name" value="NST/OST"/>
</dbReference>
<keyword evidence="10" id="KW-1133">Transmembrane helix</keyword>
<dbReference type="EC" id="2.8.2.8" evidence="5"/>
<dbReference type="EMBL" id="GEEE01016355">
    <property type="protein sequence ID" value="JAP46870.1"/>
    <property type="molecule type" value="Transcribed_RNA"/>
</dbReference>
<dbReference type="GO" id="GO:0019213">
    <property type="term" value="F:deacetylase activity"/>
    <property type="evidence" value="ECO:0007669"/>
    <property type="project" value="TreeGrafter"/>
</dbReference>
<dbReference type="GO" id="GO:0015012">
    <property type="term" value="P:heparan sulfate proteoglycan biosynthetic process"/>
    <property type="evidence" value="ECO:0007669"/>
    <property type="project" value="UniProtKB-UniPathway"/>
</dbReference>
<dbReference type="Pfam" id="PF12062">
    <property type="entry name" value="HSNSD-CE"/>
    <property type="match status" value="1"/>
</dbReference>
<comment type="pathway">
    <text evidence="3">Glycan metabolism; heparan sulfate biosynthesis.</text>
</comment>
<organism evidence="22">
    <name type="scientific">Schistocephalus solidus</name>
    <name type="common">Tapeworm</name>
    <dbReference type="NCBI Taxonomy" id="70667"/>
    <lineage>
        <taxon>Eukaryota</taxon>
        <taxon>Metazoa</taxon>
        <taxon>Spiralia</taxon>
        <taxon>Lophotrochozoa</taxon>
        <taxon>Platyhelminthes</taxon>
        <taxon>Cestoda</taxon>
        <taxon>Eucestoda</taxon>
        <taxon>Diphyllobothriidea</taxon>
        <taxon>Diphyllobothriidae</taxon>
        <taxon>Schistocephalus</taxon>
    </lineage>
</organism>
<keyword evidence="7" id="KW-0812">Transmembrane</keyword>
<evidence type="ECO:0000256" key="8">
    <source>
        <dbReference type="ARBA" id="ARBA00022801"/>
    </source>
</evidence>
<evidence type="ECO:0000256" key="7">
    <source>
        <dbReference type="ARBA" id="ARBA00022692"/>
    </source>
</evidence>
<comment type="pathway">
    <text evidence="2">Glycan metabolism; heparin biosynthesis.</text>
</comment>
<sequence>MELPIYVPGLPARKMRTILFTFGLITLVFLLFSDVESWLSTLFCSQPLILSVDVRAHNLRTRSVPKRHLFPIKLGSTISPNSKVLLLKSSSTSKDSSTIRAALQAQRISFISLAPDRFQLLPSFLSSAPSAGPVNLIIFEQFLLWTKLPPEYKAAIDNYCQKFGVGVIGFLLDEDLLIRQSESFMKLSTYPLLLRRLHSAPSGFYLAAESPVLNISRGGQYDPATLSPHSLFPQRVSVKCRSNYSRQLATTQLIAQRFSNDLPDYDSVLRRQRRSCDYEKPPACCLATLVPSPGFTEYFQTVAFTKLSPIDSALSPHDDLHSVSRHSCAFADLPQQQNYNPNEQYQSLVIEDVGGIDGIKRVLFAYGASSHWSVHLLLMDAVRYLLSSVPRKEPLKALEFDIGYNRWVHVDIDDIFVANPDSQLYPSDVKALLAVQREWRKMIPGFTFSLGFSGGHYGHGSAIGRRGDEELLSHARYFKWFCHTWSHSQPHLLSESDLLDQLMKNKKFATVHNLPIQEGYAVAPHHSGVYPVLPSLFKAWKEVWRINVTTTEGYPRLFPAWNRRGFAYDGIQVIPRQTCGVYTQTLRLKDYSGGPHRLQEMALGGEVFQTLLYTPVSFFMTHFGNYGQDRLATYVLSGAFRFLLAWTHLQLRTGSPEFLTQQHLAFHRRTEAPTSASAGLPLMSNPCADRRHAEIWPPSNPCDPDLLPSAIIGGPQKTGTTALLTFMAAHPNLVANRIRSQGTFEEPQFFSNNHIYAKGVAWYFDQFPRTPEELARLNKSFGERQLIRFEKSATYFDSFLAPDRVLALLSSRAKLIFLLKDPLQRAYSWYQHQRSHREEAALHFTFAEVLRASGPEQAASLVRQQRLASGGDAGTNNSSSALAARLLALNRRCLQPGTYAPFIDQWLLRFPPHQILLLDADQLVSAPAVLMDRVQEFLNVESYVNYSALFQFNERKRFFCLSGGPYPAAGRLLHWDQESGLWCLSRNKGRSYPPLMPTEDDKRIFQRPMQDLYQLILQRQFWRPRNSTSVLDIIPPWLQRWIRPVGS</sequence>
<dbReference type="UniPathway" id="UPA00862"/>
<evidence type="ECO:0000256" key="3">
    <source>
        <dbReference type="ARBA" id="ARBA00005093"/>
    </source>
</evidence>